<feature type="region of interest" description="Disordered" evidence="1">
    <location>
        <begin position="394"/>
        <end position="445"/>
    </location>
</feature>
<name>A0ABR2U0F5_9ROSI</name>
<dbReference type="Proteomes" id="UP001396334">
    <property type="component" value="Unassembled WGS sequence"/>
</dbReference>
<feature type="domain" description="Putative plant transposon protein" evidence="2">
    <location>
        <begin position="31"/>
        <end position="180"/>
    </location>
</feature>
<keyword evidence="4" id="KW-1185">Reference proteome</keyword>
<feature type="region of interest" description="Disordered" evidence="1">
    <location>
        <begin position="215"/>
        <end position="286"/>
    </location>
</feature>
<accession>A0ABR2U0F5</accession>
<organism evidence="3 4">
    <name type="scientific">Hibiscus sabdariffa</name>
    <name type="common">roselle</name>
    <dbReference type="NCBI Taxonomy" id="183260"/>
    <lineage>
        <taxon>Eukaryota</taxon>
        <taxon>Viridiplantae</taxon>
        <taxon>Streptophyta</taxon>
        <taxon>Embryophyta</taxon>
        <taxon>Tracheophyta</taxon>
        <taxon>Spermatophyta</taxon>
        <taxon>Magnoliopsida</taxon>
        <taxon>eudicotyledons</taxon>
        <taxon>Gunneridae</taxon>
        <taxon>Pentapetalae</taxon>
        <taxon>rosids</taxon>
        <taxon>malvids</taxon>
        <taxon>Malvales</taxon>
        <taxon>Malvaceae</taxon>
        <taxon>Malvoideae</taxon>
        <taxon>Hibiscus</taxon>
    </lineage>
</organism>
<dbReference type="EMBL" id="JBBPBN010000003">
    <property type="protein sequence ID" value="KAK9043218.1"/>
    <property type="molecule type" value="Genomic_DNA"/>
</dbReference>
<sequence length="445" mass="49335">MKKPKRRWKSPSLENYGLEPIIYKILTDLPWFRFARQPAIANLDWVMEFYANNAAGDDIVTMRGRRMPANSATINNILDLPNDSPSIYAMIDILEDKDLDTIKDQLCEQGTEWNWNLMPTSHNQTVDPTWLVLINTIITGYTFNVGHVIAKELSAVCKNDKCILAFPYIISALCQRAVVPARPTDKYAVEKSGWTRKEYLRKIEVVDATPIQMVMPTPPASEQAEPSAPGGAQPSPVATPQATPATSPGSSPATTPVTPDSRQSTPDSPLGSAPSPPPSPPPAQSDEAIPFHILQLRSQLQRIEARKLQFMEETKRRSISPPTTRMIYLTGTPRWKNPICPTARRADIPESFTTQKRKEPAHADGEVAPLPTATNIDTTRRKGKTLASWILISDRSSSPKVAEQPPAKRQRKYHVISTDSDDDSSAGLQVERPEQPADPSLSNTF</sequence>
<dbReference type="Pfam" id="PF20167">
    <property type="entry name" value="Transposase_32"/>
    <property type="match status" value="1"/>
</dbReference>
<reference evidence="3 4" key="1">
    <citation type="journal article" date="2024" name="G3 (Bethesda)">
        <title>Genome assembly of Hibiscus sabdariffa L. provides insights into metabolisms of medicinal natural products.</title>
        <authorList>
            <person name="Kim T."/>
        </authorList>
    </citation>
    <scope>NUCLEOTIDE SEQUENCE [LARGE SCALE GENOMIC DNA]</scope>
    <source>
        <strain evidence="3">TK-2024</strain>
        <tissue evidence="3">Old leaves</tissue>
    </source>
</reference>
<dbReference type="InterPro" id="IPR046796">
    <property type="entry name" value="Transposase_32_dom"/>
</dbReference>
<proteinExistence type="predicted"/>
<protein>
    <recommendedName>
        <fullName evidence="2">Putative plant transposon protein domain-containing protein</fullName>
    </recommendedName>
</protein>
<evidence type="ECO:0000313" key="3">
    <source>
        <dbReference type="EMBL" id="KAK9043218.1"/>
    </source>
</evidence>
<evidence type="ECO:0000313" key="4">
    <source>
        <dbReference type="Proteomes" id="UP001396334"/>
    </source>
</evidence>
<feature type="compositionally biased region" description="Polar residues" evidence="1">
    <location>
        <begin position="236"/>
        <end position="265"/>
    </location>
</feature>
<evidence type="ECO:0000259" key="2">
    <source>
        <dbReference type="Pfam" id="PF20167"/>
    </source>
</evidence>
<evidence type="ECO:0000256" key="1">
    <source>
        <dbReference type="SAM" id="MobiDB-lite"/>
    </source>
</evidence>
<gene>
    <name evidence="3" type="ORF">V6N11_071565</name>
</gene>
<feature type="compositionally biased region" description="Low complexity" evidence="1">
    <location>
        <begin position="220"/>
        <end position="229"/>
    </location>
</feature>
<comment type="caution">
    <text evidence="3">The sequence shown here is derived from an EMBL/GenBank/DDBJ whole genome shotgun (WGS) entry which is preliminary data.</text>
</comment>
<feature type="compositionally biased region" description="Pro residues" evidence="1">
    <location>
        <begin position="274"/>
        <end position="283"/>
    </location>
</feature>